<evidence type="ECO:0000313" key="7">
    <source>
        <dbReference type="Proteomes" id="UP001217500"/>
    </source>
</evidence>
<dbReference type="PANTHER" id="PTHR44307">
    <property type="entry name" value="PHOSPHOETHANOLAMINE METHYLTRANSFERASE"/>
    <property type="match status" value="1"/>
</dbReference>
<dbReference type="RefSeq" id="WP_289504478.1">
    <property type="nucleotide sequence ID" value="NZ_CP116805.1"/>
</dbReference>
<dbReference type="CDD" id="cd02440">
    <property type="entry name" value="AdoMet_MTases"/>
    <property type="match status" value="1"/>
</dbReference>
<name>A0AAE9XWP1_9PROT</name>
<dbReference type="GO" id="GO:0032259">
    <property type="term" value="P:methylation"/>
    <property type="evidence" value="ECO:0007669"/>
    <property type="project" value="UniProtKB-KW"/>
</dbReference>
<dbReference type="Pfam" id="PF13489">
    <property type="entry name" value="Methyltransf_23"/>
    <property type="match status" value="1"/>
</dbReference>
<keyword evidence="2 6" id="KW-0489">Methyltransferase</keyword>
<dbReference type="Proteomes" id="UP001217500">
    <property type="component" value="Chromosome"/>
</dbReference>
<evidence type="ECO:0000256" key="2">
    <source>
        <dbReference type="ARBA" id="ARBA00022603"/>
    </source>
</evidence>
<dbReference type="EMBL" id="CP116805">
    <property type="protein sequence ID" value="WCL54759.1"/>
    <property type="molecule type" value="Genomic_DNA"/>
</dbReference>
<dbReference type="InterPro" id="IPR029063">
    <property type="entry name" value="SAM-dependent_MTases_sf"/>
</dbReference>
<accession>A0AAE9XWP1</accession>
<evidence type="ECO:0000313" key="6">
    <source>
        <dbReference type="EMBL" id="WCL54759.1"/>
    </source>
</evidence>
<evidence type="ECO:0000256" key="4">
    <source>
        <dbReference type="ARBA" id="ARBA00025707"/>
    </source>
</evidence>
<feature type="region of interest" description="Disordered" evidence="5">
    <location>
        <begin position="36"/>
        <end position="60"/>
    </location>
</feature>
<keyword evidence="3" id="KW-0808">Transferase</keyword>
<comment type="pathway">
    <text evidence="4">Phospholipid metabolism.</text>
</comment>
<feature type="compositionally biased region" description="Pro residues" evidence="5">
    <location>
        <begin position="41"/>
        <end position="52"/>
    </location>
</feature>
<sequence>MAEKAKGSKTKLPLKWRLKAWWEGYDPAELEKRYLASLPPEDAPPAAPPAPKKPAEAPKPAALATTVEEIDPVQNAADRINIAQYIWGEGYCGPGGPDYIVALSKLLALSPEMSMLFLSAGLGGPARVLADKFGVWVTGYEEDEHLAAKAKELSKMAGMERKAAVEHYVPNSEFQGFDRKFDRAMAKEALYTVEDKDALIAHVEDKLKPGGLFLITDYVIAEDSVVAKENFREWKVAERSTPYMVTPKELEAKLKNVRMQVRVSEDITAQYVEMINKAWAGADEVAAKLAKLDDGARLIQVLMREAEYWTRRKSLLESGDMRLWRIVANKKAGGPSMMSDW</sequence>
<proteinExistence type="predicted"/>
<dbReference type="GO" id="GO:0008168">
    <property type="term" value="F:methyltransferase activity"/>
    <property type="evidence" value="ECO:0007669"/>
    <property type="project" value="UniProtKB-KW"/>
</dbReference>
<comment type="pathway">
    <text evidence="1">Lipid metabolism.</text>
</comment>
<dbReference type="Gene3D" id="3.40.50.150">
    <property type="entry name" value="Vaccinia Virus protein VP39"/>
    <property type="match status" value="1"/>
</dbReference>
<dbReference type="PANTHER" id="PTHR44307:SF2">
    <property type="entry name" value="PHOSPHOETHANOLAMINE METHYLTRANSFERASE ISOFORM X1"/>
    <property type="match status" value="1"/>
</dbReference>
<keyword evidence="7" id="KW-1185">Reference proteome</keyword>
<evidence type="ECO:0000256" key="5">
    <source>
        <dbReference type="SAM" id="MobiDB-lite"/>
    </source>
</evidence>
<dbReference type="KEGG" id="gso:PH603_03170"/>
<reference evidence="6" key="1">
    <citation type="submission" date="2023-01" db="EMBL/GenBank/DDBJ databases">
        <title>The genome sequence of Kordiimonadaceae bacterium 6D33.</title>
        <authorList>
            <person name="Liu Y."/>
        </authorList>
    </citation>
    <scope>NUCLEOTIDE SEQUENCE</scope>
    <source>
        <strain evidence="6">6D33</strain>
    </source>
</reference>
<evidence type="ECO:0000256" key="1">
    <source>
        <dbReference type="ARBA" id="ARBA00005189"/>
    </source>
</evidence>
<organism evidence="6 7">
    <name type="scientific">Gimibacter soli</name>
    <dbReference type="NCBI Taxonomy" id="3024400"/>
    <lineage>
        <taxon>Bacteria</taxon>
        <taxon>Pseudomonadati</taxon>
        <taxon>Pseudomonadota</taxon>
        <taxon>Alphaproteobacteria</taxon>
        <taxon>Kordiimonadales</taxon>
        <taxon>Temperatibacteraceae</taxon>
        <taxon>Gimibacter</taxon>
    </lineage>
</organism>
<gene>
    <name evidence="6" type="ORF">PH603_03170</name>
</gene>
<dbReference type="SUPFAM" id="SSF53335">
    <property type="entry name" value="S-adenosyl-L-methionine-dependent methyltransferases"/>
    <property type="match status" value="1"/>
</dbReference>
<protein>
    <submittedName>
        <fullName evidence="6">Methyltransferase domain-containing protein</fullName>
    </submittedName>
</protein>
<evidence type="ECO:0000256" key="3">
    <source>
        <dbReference type="ARBA" id="ARBA00022679"/>
    </source>
</evidence>
<dbReference type="AlphaFoldDB" id="A0AAE9XWP1"/>